<dbReference type="GO" id="GO:0001096">
    <property type="term" value="F:TFIIF-class transcription factor complex binding"/>
    <property type="evidence" value="ECO:0007669"/>
    <property type="project" value="TreeGrafter"/>
</dbReference>
<dbReference type="PANTHER" id="PTHR13011">
    <property type="entry name" value="TFIIF-ALPHA"/>
    <property type="match status" value="1"/>
</dbReference>
<dbReference type="GO" id="GO:0016251">
    <property type="term" value="F:RNA polymerase II general transcription initiation factor activity"/>
    <property type="evidence" value="ECO:0007669"/>
    <property type="project" value="TreeGrafter"/>
</dbReference>
<feature type="compositionally biased region" description="Basic and acidic residues" evidence="8">
    <location>
        <begin position="36"/>
        <end position="54"/>
    </location>
</feature>
<dbReference type="Pfam" id="PF05793">
    <property type="entry name" value="TFIIF_alpha"/>
    <property type="match status" value="1"/>
</dbReference>
<evidence type="ECO:0000256" key="3">
    <source>
        <dbReference type="ARBA" id="ARBA00023015"/>
    </source>
</evidence>
<name>A0A3N4LKP7_9PEZI</name>
<dbReference type="GO" id="GO:0006367">
    <property type="term" value="P:transcription initiation at RNA polymerase II promoter"/>
    <property type="evidence" value="ECO:0007669"/>
    <property type="project" value="InterPro"/>
</dbReference>
<keyword evidence="3 7" id="KW-0805">Transcription regulation</keyword>
<evidence type="ECO:0000256" key="5">
    <source>
        <dbReference type="ARBA" id="ARBA00023163"/>
    </source>
</evidence>
<dbReference type="InterPro" id="IPR008851">
    <property type="entry name" value="TFIIF-alpha"/>
</dbReference>
<feature type="region of interest" description="Disordered" evidence="8">
    <location>
        <begin position="1"/>
        <end position="92"/>
    </location>
</feature>
<evidence type="ECO:0000256" key="6">
    <source>
        <dbReference type="ARBA" id="ARBA00023242"/>
    </source>
</evidence>
<feature type="compositionally biased region" description="Low complexity" evidence="8">
    <location>
        <begin position="626"/>
        <end position="646"/>
    </location>
</feature>
<feature type="compositionally biased region" description="Basic and acidic residues" evidence="8">
    <location>
        <begin position="446"/>
        <end position="490"/>
    </location>
</feature>
<organism evidence="9 10">
    <name type="scientific">Terfezia boudieri ATCC MYA-4762</name>
    <dbReference type="NCBI Taxonomy" id="1051890"/>
    <lineage>
        <taxon>Eukaryota</taxon>
        <taxon>Fungi</taxon>
        <taxon>Dikarya</taxon>
        <taxon>Ascomycota</taxon>
        <taxon>Pezizomycotina</taxon>
        <taxon>Pezizomycetes</taxon>
        <taxon>Pezizales</taxon>
        <taxon>Pezizaceae</taxon>
        <taxon>Terfezia</taxon>
    </lineage>
</organism>
<evidence type="ECO:0000313" key="9">
    <source>
        <dbReference type="EMBL" id="RPB23487.1"/>
    </source>
</evidence>
<dbReference type="GO" id="GO:0005674">
    <property type="term" value="C:transcription factor TFIIF complex"/>
    <property type="evidence" value="ECO:0007669"/>
    <property type="project" value="TreeGrafter"/>
</dbReference>
<sequence length="704" mass="78197">MSAPVALTSKPPTAMDSAATPNPPSGPPKPIYRPRRNADPLRRRPDPKARRERPAAASGAAGPSHHRPSPINPLSAPAPPPPQEDTSTWTTFELKTTKRELMKGLRYHVMRLQHKNRVDITEPDQFTLPIRLHRRDPRAPPQGAKEEQAALAAEEEGKKLDPEEQKKLEEAQAAKEAEQAATLAAIAPYGGAQRQKKNAFKKKTQQVYQTDEVAKKLRYEEYFPWHIEDFDNKNTWVGNLEGALSDGCQAIFVMDGNCFRMIPVEKWYKFTQRSNFKTLSIEEAEAAMKKKSKTPRWLMEVTKMDEKAQKAKEEAENRAAMKSMYLVKGDRLANRPKEEVADADELDFEDNFQDDEEAPIMEGEEEENRQIEKRIKKEQLGANLFDLKDEKEYEQEEREKKRRAQLEKKTGKKVIKYLRGHEKNLTYESDSDENPYASTSEDSSVEEAKREEERKKAEEKKREEERKQLEAEKKKREEEEAKKAAEKAAAEKAASTTPSSSLQVKGTDADKPSKHRQLKRTTAADPYASESGTDTGTGRKKARNLAQVVASSTTNATKKRPREGGAGSDNDAAAAETSGGESLAKKAKIKIKVQQPGTGGPTPSSTTAQRPAGNVGTPRAVTPSVSGSRTASPGTGGTPASSGGSAIDITADEIRAVLKLKPEGQELKEFLSHFKGRVDRNTMAPFLALLKPLSRQKGKLICPK</sequence>
<accession>A0A3N4LKP7</accession>
<dbReference type="GO" id="GO:0003677">
    <property type="term" value="F:DNA binding"/>
    <property type="evidence" value="ECO:0007669"/>
    <property type="project" value="UniProtKB-KW"/>
</dbReference>
<dbReference type="EMBL" id="ML121546">
    <property type="protein sequence ID" value="RPB23487.1"/>
    <property type="molecule type" value="Genomic_DNA"/>
</dbReference>
<feature type="compositionally biased region" description="Polar residues" evidence="8">
    <location>
        <begin position="495"/>
        <end position="504"/>
    </location>
</feature>
<dbReference type="Proteomes" id="UP000267821">
    <property type="component" value="Unassembled WGS sequence"/>
</dbReference>
<protein>
    <recommendedName>
        <fullName evidence="7">Transcription initiation factor IIF subunit alpha</fullName>
    </recommendedName>
</protein>
<dbReference type="STRING" id="1051890.A0A3N4LKP7"/>
<evidence type="ECO:0000256" key="4">
    <source>
        <dbReference type="ARBA" id="ARBA00023125"/>
    </source>
</evidence>
<dbReference type="GO" id="GO:0032968">
    <property type="term" value="P:positive regulation of transcription elongation by RNA polymerase II"/>
    <property type="evidence" value="ECO:0007669"/>
    <property type="project" value="InterPro"/>
</dbReference>
<dbReference type="InterPro" id="IPR011039">
    <property type="entry name" value="TFIIF_interaction"/>
</dbReference>
<feature type="region of interest" description="Disordered" evidence="8">
    <location>
        <begin position="134"/>
        <end position="166"/>
    </location>
</feature>
<keyword evidence="4 7" id="KW-0238">DNA-binding</keyword>
<feature type="compositionally biased region" description="Acidic residues" evidence="8">
    <location>
        <begin position="341"/>
        <end position="367"/>
    </location>
</feature>
<dbReference type="SUPFAM" id="SSF50916">
    <property type="entry name" value="Rap30/74 interaction domains"/>
    <property type="match status" value="1"/>
</dbReference>
<dbReference type="FunCoup" id="A0A3N4LKP7">
    <property type="interactions" value="138"/>
</dbReference>
<feature type="compositionally biased region" description="Pro residues" evidence="8">
    <location>
        <begin position="21"/>
        <end position="31"/>
    </location>
</feature>
<keyword evidence="5 7" id="KW-0804">Transcription</keyword>
<comment type="similarity">
    <text evidence="2 7">Belongs to the TFIIF alpha subunit family.</text>
</comment>
<dbReference type="InParanoid" id="A0A3N4LKP7"/>
<evidence type="ECO:0000256" key="8">
    <source>
        <dbReference type="SAM" id="MobiDB-lite"/>
    </source>
</evidence>
<comment type="function">
    <text evidence="7">TFIIF is a general transcription initiation factor that binds to RNA polymerase II and helps to recruit it to the initiation complex in collaboration with TFIIB. It promotes transcription elongation.</text>
</comment>
<evidence type="ECO:0000256" key="1">
    <source>
        <dbReference type="ARBA" id="ARBA00004123"/>
    </source>
</evidence>
<dbReference type="AlphaFoldDB" id="A0A3N4LKP7"/>
<keyword evidence="10" id="KW-1185">Reference proteome</keyword>
<evidence type="ECO:0000256" key="2">
    <source>
        <dbReference type="ARBA" id="ARBA00005249"/>
    </source>
</evidence>
<proteinExistence type="inferred from homology"/>
<feature type="compositionally biased region" description="Basic and acidic residues" evidence="8">
    <location>
        <begin position="368"/>
        <end position="379"/>
    </location>
</feature>
<comment type="subcellular location">
    <subcellularLocation>
        <location evidence="1 7">Nucleus</location>
    </subcellularLocation>
</comment>
<feature type="compositionally biased region" description="Basic and acidic residues" evidence="8">
    <location>
        <begin position="155"/>
        <end position="166"/>
    </location>
</feature>
<reference evidence="9 10" key="1">
    <citation type="journal article" date="2018" name="Nat. Ecol. Evol.">
        <title>Pezizomycetes genomes reveal the molecular basis of ectomycorrhizal truffle lifestyle.</title>
        <authorList>
            <person name="Murat C."/>
            <person name="Payen T."/>
            <person name="Noel B."/>
            <person name="Kuo A."/>
            <person name="Morin E."/>
            <person name="Chen J."/>
            <person name="Kohler A."/>
            <person name="Krizsan K."/>
            <person name="Balestrini R."/>
            <person name="Da Silva C."/>
            <person name="Montanini B."/>
            <person name="Hainaut M."/>
            <person name="Levati E."/>
            <person name="Barry K.W."/>
            <person name="Belfiori B."/>
            <person name="Cichocki N."/>
            <person name="Clum A."/>
            <person name="Dockter R.B."/>
            <person name="Fauchery L."/>
            <person name="Guy J."/>
            <person name="Iotti M."/>
            <person name="Le Tacon F."/>
            <person name="Lindquist E.A."/>
            <person name="Lipzen A."/>
            <person name="Malagnac F."/>
            <person name="Mello A."/>
            <person name="Molinier V."/>
            <person name="Miyauchi S."/>
            <person name="Poulain J."/>
            <person name="Riccioni C."/>
            <person name="Rubini A."/>
            <person name="Sitrit Y."/>
            <person name="Splivallo R."/>
            <person name="Traeger S."/>
            <person name="Wang M."/>
            <person name="Zifcakova L."/>
            <person name="Wipf D."/>
            <person name="Zambonelli A."/>
            <person name="Paolocci F."/>
            <person name="Nowrousian M."/>
            <person name="Ottonello S."/>
            <person name="Baldrian P."/>
            <person name="Spatafora J.W."/>
            <person name="Henrissat B."/>
            <person name="Nagy L.G."/>
            <person name="Aury J.M."/>
            <person name="Wincker P."/>
            <person name="Grigoriev I.V."/>
            <person name="Bonfante P."/>
            <person name="Martin F.M."/>
        </authorList>
    </citation>
    <scope>NUCLEOTIDE SEQUENCE [LARGE SCALE GENOMIC DNA]</scope>
    <source>
        <strain evidence="9 10">ATCC MYA-4762</strain>
    </source>
</reference>
<dbReference type="OrthoDB" id="76676at2759"/>
<keyword evidence="6 7" id="KW-0539">Nucleus</keyword>
<gene>
    <name evidence="9" type="ORF">L211DRAFT_868613</name>
</gene>
<evidence type="ECO:0000256" key="7">
    <source>
        <dbReference type="RuleBase" id="RU366044"/>
    </source>
</evidence>
<dbReference type="PANTHER" id="PTHR13011:SF0">
    <property type="entry name" value="GENERAL TRANSCRIPTION FACTOR IIF SUBUNIT 1"/>
    <property type="match status" value="1"/>
</dbReference>
<feature type="region of interest" description="Disordered" evidence="8">
    <location>
        <begin position="339"/>
        <end position="647"/>
    </location>
</feature>
<evidence type="ECO:0000313" key="10">
    <source>
        <dbReference type="Proteomes" id="UP000267821"/>
    </source>
</evidence>